<proteinExistence type="predicted"/>
<evidence type="ECO:0000313" key="2">
    <source>
        <dbReference type="EMBL" id="MXU95488.1"/>
    </source>
</evidence>
<feature type="compositionally biased region" description="Basic and acidic residues" evidence="1">
    <location>
        <begin position="176"/>
        <end position="187"/>
    </location>
</feature>
<dbReference type="EMBL" id="GIFC01013405">
    <property type="protein sequence ID" value="MXU95488.1"/>
    <property type="molecule type" value="Transcribed_RNA"/>
</dbReference>
<organism evidence="2">
    <name type="scientific">Ixodes ricinus</name>
    <name type="common">Common tick</name>
    <name type="synonym">Acarus ricinus</name>
    <dbReference type="NCBI Taxonomy" id="34613"/>
    <lineage>
        <taxon>Eukaryota</taxon>
        <taxon>Metazoa</taxon>
        <taxon>Ecdysozoa</taxon>
        <taxon>Arthropoda</taxon>
        <taxon>Chelicerata</taxon>
        <taxon>Arachnida</taxon>
        <taxon>Acari</taxon>
        <taxon>Parasitiformes</taxon>
        <taxon>Ixodida</taxon>
        <taxon>Ixodoidea</taxon>
        <taxon>Ixodidae</taxon>
        <taxon>Ixodinae</taxon>
        <taxon>Ixodes</taxon>
    </lineage>
</organism>
<evidence type="ECO:0000256" key="1">
    <source>
        <dbReference type="SAM" id="MobiDB-lite"/>
    </source>
</evidence>
<sequence length="187" mass="20635">MVVMVVLLAAIDHVGRSRSRSRSRIPAHGRLVRTVRLARGRLGAVLTGSAPLARVRAQARRTSARTVRLRRTPGVATLGLLLGTDVGGLPLDFDGTRRAGRQPPFLLALAATRRLPRALSLGRALALGRGRRRDGRLLLYPHCLQLGGRGDDRTWFRIPRVFPGLGGRGRRRRGPPPRDRKPTRRPE</sequence>
<accession>A0A6B0V2D2</accession>
<protein>
    <submittedName>
        <fullName evidence="2">Uncharacterized protein</fullName>
    </submittedName>
</protein>
<dbReference type="AlphaFoldDB" id="A0A6B0V2D2"/>
<reference evidence="2" key="1">
    <citation type="submission" date="2019-12" db="EMBL/GenBank/DDBJ databases">
        <title>An insight into the sialome of adult female Ixodes ricinus ticks feeding for 6 days.</title>
        <authorList>
            <person name="Perner J."/>
            <person name="Ribeiro J.M.C."/>
        </authorList>
    </citation>
    <scope>NUCLEOTIDE SEQUENCE</scope>
    <source>
        <strain evidence="2">Semi-engorged</strain>
        <tissue evidence="2">Salivary glands</tissue>
    </source>
</reference>
<feature type="region of interest" description="Disordered" evidence="1">
    <location>
        <begin position="166"/>
        <end position="187"/>
    </location>
</feature>
<name>A0A6B0V2D2_IXORI</name>